<dbReference type="STRING" id="13370.A0A448YGA5"/>
<proteinExistence type="predicted"/>
<dbReference type="InterPro" id="IPR043472">
    <property type="entry name" value="Macro_dom-like"/>
</dbReference>
<dbReference type="OrthoDB" id="6082470at2759"/>
<dbReference type="EMBL" id="CAACVR010000001">
    <property type="protein sequence ID" value="VEU19985.1"/>
    <property type="molecule type" value="Genomic_DNA"/>
</dbReference>
<gene>
    <name evidence="2" type="ORF">BRENAR_LOCUS720</name>
</gene>
<evidence type="ECO:0000259" key="1">
    <source>
        <dbReference type="Pfam" id="PF14519"/>
    </source>
</evidence>
<evidence type="ECO:0000313" key="3">
    <source>
        <dbReference type="Proteomes" id="UP000290900"/>
    </source>
</evidence>
<reference evidence="2 3" key="1">
    <citation type="submission" date="2018-12" db="EMBL/GenBank/DDBJ databases">
        <authorList>
            <person name="Tiukova I."/>
            <person name="Dainat J."/>
        </authorList>
    </citation>
    <scope>NUCLEOTIDE SEQUENCE [LARGE SCALE GENOMIC DNA]</scope>
</reference>
<accession>A0A448YGA5</accession>
<evidence type="ECO:0000313" key="2">
    <source>
        <dbReference type="EMBL" id="VEU19985.1"/>
    </source>
</evidence>
<dbReference type="SUPFAM" id="SSF52949">
    <property type="entry name" value="Macro domain-like"/>
    <property type="match status" value="1"/>
</dbReference>
<dbReference type="Gene3D" id="3.40.220.10">
    <property type="entry name" value="Leucine Aminopeptidase, subunit E, domain 1"/>
    <property type="match status" value="1"/>
</dbReference>
<sequence>MPCKELKRIRIVLLDLNKSICDAWLKSLEEFNRSPYSKSNLLWFDSPVEIYVHNGSFESLSEELEMKPKYPYVRSSDYHYQITSAYTTTTVLSPGNSVGYMGGGFDRVLANLFSHNDFTWKHAEMHVQSQLLDQYKGYLTPGNANLIEFHSDAFYRDSKAWNLLNANSILHLPTMRVPRPLVNLSTLELYRFVFDCTWELLSTVNKANIETLKWKEDKHAVIDTLLLTGIGTGYGGVPIEIVGKAMIAAIVIFTNHALLRVEKSIYCLKFVGEDYQKLIQADELAVKVNTHPFDPRTDGLDKLF</sequence>
<dbReference type="Pfam" id="PF14519">
    <property type="entry name" value="Macro_2"/>
    <property type="match status" value="1"/>
</dbReference>
<dbReference type="AlphaFoldDB" id="A0A448YGA5"/>
<feature type="domain" description="Macro-like" evidence="1">
    <location>
        <begin position="4"/>
        <end position="278"/>
    </location>
</feature>
<dbReference type="InterPro" id="IPR028071">
    <property type="entry name" value="Macro-like_dom"/>
</dbReference>
<dbReference type="FunCoup" id="A0A448YGA5">
    <property type="interactions" value="4"/>
</dbReference>
<keyword evidence="3" id="KW-1185">Reference proteome</keyword>
<organism evidence="2 3">
    <name type="scientific">Brettanomyces naardenensis</name>
    <name type="common">Yeast</name>
    <dbReference type="NCBI Taxonomy" id="13370"/>
    <lineage>
        <taxon>Eukaryota</taxon>
        <taxon>Fungi</taxon>
        <taxon>Dikarya</taxon>
        <taxon>Ascomycota</taxon>
        <taxon>Saccharomycotina</taxon>
        <taxon>Pichiomycetes</taxon>
        <taxon>Pichiales</taxon>
        <taxon>Pichiaceae</taxon>
        <taxon>Brettanomyces</taxon>
    </lineage>
</organism>
<name>A0A448YGA5_BRENA</name>
<dbReference type="InParanoid" id="A0A448YGA5"/>
<dbReference type="Proteomes" id="UP000290900">
    <property type="component" value="Unassembled WGS sequence"/>
</dbReference>
<protein>
    <submittedName>
        <fullName evidence="2">DEKNAAC100138</fullName>
    </submittedName>
</protein>